<sequence length="169" mass="19043">MSEIQLFASRNDYYSSQTEAGDRRILRRYGWCAAASVLWTKNALDPAVAPKDSNPDKLRTGILQVKYRWNVGTEREATLDLLQQADLQGAQVGDQVSLTALFGIVLATPGVYLITNDTHVMAVDTRVGRLDFYDIEEGLFQYGSTAELEQGIRARYQDPRWDVYSVAHH</sequence>
<evidence type="ECO:0000313" key="4">
    <source>
        <dbReference type="Proteomes" id="UP000674425"/>
    </source>
</evidence>
<evidence type="ECO:0000313" key="1">
    <source>
        <dbReference type="EMBL" id="CAE6857897.1"/>
    </source>
</evidence>
<protein>
    <submittedName>
        <fullName evidence="2">Uncharacterized protein</fullName>
    </submittedName>
</protein>
<gene>
    <name evidence="1" type="ORF">R69658_07477</name>
    <name evidence="2" type="ORF">SAMN05192563_101320</name>
</gene>
<dbReference type="Proteomes" id="UP000198844">
    <property type="component" value="Unassembled WGS sequence"/>
</dbReference>
<name>A0A1I7E1B1_9BURK</name>
<proteinExistence type="predicted"/>
<dbReference type="AlphaFoldDB" id="A0A1I7E1B1"/>
<keyword evidence="4" id="KW-1185">Reference proteome</keyword>
<dbReference type="EMBL" id="CAJNAU010000145">
    <property type="protein sequence ID" value="CAE6857897.1"/>
    <property type="molecule type" value="Genomic_DNA"/>
</dbReference>
<evidence type="ECO:0000313" key="2">
    <source>
        <dbReference type="EMBL" id="SFU17685.1"/>
    </source>
</evidence>
<evidence type="ECO:0000313" key="3">
    <source>
        <dbReference type="Proteomes" id="UP000198844"/>
    </source>
</evidence>
<dbReference type="OrthoDB" id="9128654at2"/>
<dbReference type="EMBL" id="FPBH01000013">
    <property type="protein sequence ID" value="SFU17685.1"/>
    <property type="molecule type" value="Genomic_DNA"/>
</dbReference>
<organism evidence="2 3">
    <name type="scientific">Paraburkholderia aspalathi</name>
    <dbReference type="NCBI Taxonomy" id="1324617"/>
    <lineage>
        <taxon>Bacteria</taxon>
        <taxon>Pseudomonadati</taxon>
        <taxon>Pseudomonadota</taxon>
        <taxon>Betaproteobacteria</taxon>
        <taxon>Burkholderiales</taxon>
        <taxon>Burkholderiaceae</taxon>
        <taxon>Paraburkholderia</taxon>
    </lineage>
</organism>
<dbReference type="RefSeq" id="WP_054033822.1">
    <property type="nucleotide sequence ID" value="NZ_CAJNAU010000145.1"/>
</dbReference>
<reference evidence="2 3" key="1">
    <citation type="submission" date="2016-10" db="EMBL/GenBank/DDBJ databases">
        <authorList>
            <person name="de Groot N.N."/>
        </authorList>
    </citation>
    <scope>NUCLEOTIDE SEQUENCE [LARGE SCALE GENOMIC DNA]</scope>
    <source>
        <strain evidence="2 3">LMG 27731</strain>
    </source>
</reference>
<accession>A0A1I7E1B1</accession>
<dbReference type="Proteomes" id="UP000674425">
    <property type="component" value="Unassembled WGS sequence"/>
</dbReference>
<reference evidence="1 4" key="2">
    <citation type="submission" date="2021-02" db="EMBL/GenBank/DDBJ databases">
        <authorList>
            <person name="Vanwijnsberghe S."/>
        </authorList>
    </citation>
    <scope>NUCLEOTIDE SEQUENCE [LARGE SCALE GENOMIC DNA]</scope>
    <source>
        <strain evidence="1 4">R-69658</strain>
    </source>
</reference>
<dbReference type="GeneID" id="97054034"/>